<accession>A0ABW3K355</accession>
<reference evidence="10" key="1">
    <citation type="journal article" date="2019" name="Int. J. Syst. Evol. Microbiol.">
        <title>The Global Catalogue of Microorganisms (GCM) 10K type strain sequencing project: providing services to taxonomists for standard genome sequencing and annotation.</title>
        <authorList>
            <consortium name="The Broad Institute Genomics Platform"/>
            <consortium name="The Broad Institute Genome Sequencing Center for Infectious Disease"/>
            <person name="Wu L."/>
            <person name="Ma J."/>
        </authorList>
    </citation>
    <scope>NUCLEOTIDE SEQUENCE [LARGE SCALE GENOMIC DNA]</scope>
    <source>
        <strain evidence="10">CCUG 58938</strain>
    </source>
</reference>
<proteinExistence type="predicted"/>
<dbReference type="InterPro" id="IPR032805">
    <property type="entry name" value="Wax_synthase_dom"/>
</dbReference>
<keyword evidence="4 7" id="KW-0812">Transmembrane</keyword>
<feature type="transmembrane region" description="Helical" evidence="7">
    <location>
        <begin position="33"/>
        <end position="49"/>
    </location>
</feature>
<sequence>MDLTLLYLLSFGLFLLLAGYTLPFIPNKSTARWIAWIICIATVIFASLITADASALVRMVSIVSLQLLSMKIIVAVESYPGKMRLNSLQWSAFALGWFGMRPALFETFPAPSQRLPYATIAMRGISRIALGMVLVYLSAVIETTNTSIMIIADLALLVGISFILHFGILNLSTAYWRWWGVNVKELFRSPYKSRSLNEFWGKRWNMAFSEMTTLIAYRPLKFKIGKTAAMIISFLLSGVLHEIAISLPVKAGYGLPMLYFALHGILMYTEEKSAFVQKILASKILSHLWVLGWLILPIHLLFHPAFMEGVLKPLRALLLGYIS</sequence>
<keyword evidence="10" id="KW-1185">Reference proteome</keyword>
<keyword evidence="3" id="KW-0808">Transferase</keyword>
<evidence type="ECO:0000313" key="9">
    <source>
        <dbReference type="EMBL" id="MFD0999999.1"/>
    </source>
</evidence>
<evidence type="ECO:0000256" key="6">
    <source>
        <dbReference type="ARBA" id="ARBA00023136"/>
    </source>
</evidence>
<feature type="transmembrane region" description="Helical" evidence="7">
    <location>
        <begin position="120"/>
        <end position="141"/>
    </location>
</feature>
<evidence type="ECO:0000256" key="5">
    <source>
        <dbReference type="ARBA" id="ARBA00022989"/>
    </source>
</evidence>
<dbReference type="EMBL" id="JBHTKA010000003">
    <property type="protein sequence ID" value="MFD0999999.1"/>
    <property type="molecule type" value="Genomic_DNA"/>
</dbReference>
<dbReference type="PANTHER" id="PTHR31595">
    <property type="entry name" value="LONG-CHAIN-ALCOHOL O-FATTY-ACYLTRANSFERASE 3-RELATED"/>
    <property type="match status" value="1"/>
</dbReference>
<feature type="domain" description="Wax synthase" evidence="8">
    <location>
        <begin position="184"/>
        <end position="247"/>
    </location>
</feature>
<organism evidence="9 10">
    <name type="scientific">Ohtaekwangia kribbensis</name>
    <dbReference type="NCBI Taxonomy" id="688913"/>
    <lineage>
        <taxon>Bacteria</taxon>
        <taxon>Pseudomonadati</taxon>
        <taxon>Bacteroidota</taxon>
        <taxon>Cytophagia</taxon>
        <taxon>Cytophagales</taxon>
        <taxon>Fulvivirgaceae</taxon>
        <taxon>Ohtaekwangia</taxon>
    </lineage>
</organism>
<feature type="transmembrane region" description="Helical" evidence="7">
    <location>
        <begin position="280"/>
        <end position="302"/>
    </location>
</feature>
<gene>
    <name evidence="9" type="ORF">ACFQ21_11820</name>
</gene>
<keyword evidence="6 7" id="KW-0472">Membrane</keyword>
<comment type="pathway">
    <text evidence="2">Secondary metabolite biosynthesis.</text>
</comment>
<dbReference type="Pfam" id="PF13813">
    <property type="entry name" value="MBOAT_2"/>
    <property type="match status" value="1"/>
</dbReference>
<name>A0ABW3K355_9BACT</name>
<evidence type="ECO:0000259" key="8">
    <source>
        <dbReference type="Pfam" id="PF13813"/>
    </source>
</evidence>
<evidence type="ECO:0000313" key="10">
    <source>
        <dbReference type="Proteomes" id="UP001597112"/>
    </source>
</evidence>
<evidence type="ECO:0000256" key="2">
    <source>
        <dbReference type="ARBA" id="ARBA00005179"/>
    </source>
</evidence>
<dbReference type="PANTHER" id="PTHR31595:SF57">
    <property type="entry name" value="OS04G0481900 PROTEIN"/>
    <property type="match status" value="1"/>
</dbReference>
<feature type="transmembrane region" description="Helical" evidence="7">
    <location>
        <begin position="251"/>
        <end position="268"/>
    </location>
</feature>
<comment type="caution">
    <text evidence="9">The sequence shown here is derived from an EMBL/GenBank/DDBJ whole genome shotgun (WGS) entry which is preliminary data.</text>
</comment>
<dbReference type="RefSeq" id="WP_377579217.1">
    <property type="nucleotide sequence ID" value="NZ_JBHTKA010000003.1"/>
</dbReference>
<evidence type="ECO:0000256" key="4">
    <source>
        <dbReference type="ARBA" id="ARBA00022692"/>
    </source>
</evidence>
<evidence type="ECO:0000256" key="7">
    <source>
        <dbReference type="SAM" id="Phobius"/>
    </source>
</evidence>
<dbReference type="Proteomes" id="UP001597112">
    <property type="component" value="Unassembled WGS sequence"/>
</dbReference>
<keyword evidence="5 7" id="KW-1133">Transmembrane helix</keyword>
<dbReference type="InterPro" id="IPR044851">
    <property type="entry name" value="Wax_synthase"/>
</dbReference>
<evidence type="ECO:0000256" key="1">
    <source>
        <dbReference type="ARBA" id="ARBA00004141"/>
    </source>
</evidence>
<protein>
    <submittedName>
        <fullName evidence="9">Wax synthase family protein</fullName>
    </submittedName>
</protein>
<feature type="transmembrane region" description="Helical" evidence="7">
    <location>
        <begin position="147"/>
        <end position="169"/>
    </location>
</feature>
<evidence type="ECO:0000256" key="3">
    <source>
        <dbReference type="ARBA" id="ARBA00022679"/>
    </source>
</evidence>
<comment type="subcellular location">
    <subcellularLocation>
        <location evidence="1">Membrane</location>
        <topology evidence="1">Multi-pass membrane protein</topology>
    </subcellularLocation>
</comment>